<reference evidence="1" key="1">
    <citation type="journal article" date="2024" name="Gigascience">
        <title>Chromosome-level genome of the poultry shaft louse Menopon gallinae provides insight into the host-switching and adaptive evolution of parasitic lice.</title>
        <authorList>
            <person name="Xu Y."/>
            <person name="Ma L."/>
            <person name="Liu S."/>
            <person name="Liang Y."/>
            <person name="Liu Q."/>
            <person name="He Z."/>
            <person name="Tian L."/>
            <person name="Duan Y."/>
            <person name="Cai W."/>
            <person name="Li H."/>
            <person name="Song F."/>
        </authorList>
    </citation>
    <scope>NUCLEOTIDE SEQUENCE</scope>
    <source>
        <strain evidence="1">Cailab_2023a</strain>
    </source>
</reference>
<proteinExistence type="predicted"/>
<dbReference type="AlphaFoldDB" id="A0AAW2HIX9"/>
<name>A0AAW2HIX9_9NEOP</name>
<organism evidence="1">
    <name type="scientific">Menopon gallinae</name>
    <name type="common">poultry shaft louse</name>
    <dbReference type="NCBI Taxonomy" id="328185"/>
    <lineage>
        <taxon>Eukaryota</taxon>
        <taxon>Metazoa</taxon>
        <taxon>Ecdysozoa</taxon>
        <taxon>Arthropoda</taxon>
        <taxon>Hexapoda</taxon>
        <taxon>Insecta</taxon>
        <taxon>Pterygota</taxon>
        <taxon>Neoptera</taxon>
        <taxon>Paraneoptera</taxon>
        <taxon>Psocodea</taxon>
        <taxon>Troctomorpha</taxon>
        <taxon>Phthiraptera</taxon>
        <taxon>Amblycera</taxon>
        <taxon>Menoponidae</taxon>
        <taxon>Menopon</taxon>
    </lineage>
</organism>
<sequence length="96" mass="11291">MSLFKKNDFGKILLRRRLDKNKSFNKKDDDDLISVKLGNVEKIFSNGKWISRWSNDKEVDDSATLTINDLEEKNNLLRLKNEILMDMLLEQVMSTQ</sequence>
<dbReference type="InterPro" id="IPR028118">
    <property type="entry name" value="Chibby_fam"/>
</dbReference>
<comment type="caution">
    <text evidence="1">The sequence shown here is derived from an EMBL/GenBank/DDBJ whole genome shotgun (WGS) entry which is preliminary data.</text>
</comment>
<dbReference type="Pfam" id="PF14645">
    <property type="entry name" value="Chibby"/>
    <property type="match status" value="1"/>
</dbReference>
<gene>
    <name evidence="1" type="ORF">PYX00_007290</name>
</gene>
<accession>A0AAW2HIX9</accession>
<evidence type="ECO:0000313" key="1">
    <source>
        <dbReference type="EMBL" id="KAL0269616.1"/>
    </source>
</evidence>
<dbReference type="EMBL" id="JARGDH010000004">
    <property type="protein sequence ID" value="KAL0269616.1"/>
    <property type="molecule type" value="Genomic_DNA"/>
</dbReference>
<protein>
    <submittedName>
        <fullName evidence="1">Uncharacterized protein</fullName>
    </submittedName>
</protein>